<accession>A0A1A8MMH7</accession>
<gene>
    <name evidence="1" type="primary">Nfu_g_1_023168</name>
</gene>
<reference evidence="1" key="1">
    <citation type="submission" date="2016-05" db="EMBL/GenBank/DDBJ databases">
        <authorList>
            <person name="Lavstsen T."/>
            <person name="Jespersen J.S."/>
        </authorList>
    </citation>
    <scope>NUCLEOTIDE SEQUENCE</scope>
    <source>
        <tissue evidence="1">Brain</tissue>
    </source>
</reference>
<reference evidence="1" key="2">
    <citation type="submission" date="2016-06" db="EMBL/GenBank/DDBJ databases">
        <title>The genome of a short-lived fish provides insights into sex chromosome evolution and the genetic control of aging.</title>
        <authorList>
            <person name="Reichwald K."/>
            <person name="Felder M."/>
            <person name="Petzold A."/>
            <person name="Koch P."/>
            <person name="Groth M."/>
            <person name="Platzer M."/>
        </authorList>
    </citation>
    <scope>NUCLEOTIDE SEQUENCE</scope>
    <source>
        <tissue evidence="1">Brain</tissue>
    </source>
</reference>
<name>A0A1A8MMH7_9TELE</name>
<dbReference type="EMBL" id="HAEF01016941">
    <property type="protein sequence ID" value="SBR58100.1"/>
    <property type="molecule type" value="Transcribed_RNA"/>
</dbReference>
<feature type="non-terminal residue" evidence="1">
    <location>
        <position position="54"/>
    </location>
</feature>
<evidence type="ECO:0000313" key="1">
    <source>
        <dbReference type="EMBL" id="SBR58100.1"/>
    </source>
</evidence>
<organism evidence="1">
    <name type="scientific">Nothobranchius pienaari</name>
    <dbReference type="NCBI Taxonomy" id="704102"/>
    <lineage>
        <taxon>Eukaryota</taxon>
        <taxon>Metazoa</taxon>
        <taxon>Chordata</taxon>
        <taxon>Craniata</taxon>
        <taxon>Vertebrata</taxon>
        <taxon>Euteleostomi</taxon>
        <taxon>Actinopterygii</taxon>
        <taxon>Neopterygii</taxon>
        <taxon>Teleostei</taxon>
        <taxon>Neoteleostei</taxon>
        <taxon>Acanthomorphata</taxon>
        <taxon>Ovalentaria</taxon>
        <taxon>Atherinomorphae</taxon>
        <taxon>Cyprinodontiformes</taxon>
        <taxon>Nothobranchiidae</taxon>
        <taxon>Nothobranchius</taxon>
    </lineage>
</organism>
<protein>
    <submittedName>
        <fullName evidence="1">Uncharacterized protein</fullName>
    </submittedName>
</protein>
<feature type="non-terminal residue" evidence="1">
    <location>
        <position position="1"/>
    </location>
</feature>
<proteinExistence type="predicted"/>
<sequence>ESPLCLSWLSKMLWSTAHVSDTRPTGHIWPVEHFYVARKINIKNILILTSWPIL</sequence>
<dbReference type="AlphaFoldDB" id="A0A1A8MMH7"/>